<evidence type="ECO:0000313" key="2">
    <source>
        <dbReference type="EMBL" id="CAI2374028.1"/>
    </source>
</evidence>
<protein>
    <submittedName>
        <fullName evidence="2">Uncharacterized protein</fullName>
    </submittedName>
</protein>
<evidence type="ECO:0000256" key="1">
    <source>
        <dbReference type="SAM" id="MobiDB-lite"/>
    </source>
</evidence>
<evidence type="ECO:0000313" key="3">
    <source>
        <dbReference type="Proteomes" id="UP001295684"/>
    </source>
</evidence>
<feature type="compositionally biased region" description="Basic and acidic residues" evidence="1">
    <location>
        <begin position="24"/>
        <end position="39"/>
    </location>
</feature>
<name>A0AAD1XJS9_EUPCR</name>
<dbReference type="EMBL" id="CAMPGE010015402">
    <property type="protein sequence ID" value="CAI2374028.1"/>
    <property type="molecule type" value="Genomic_DNA"/>
</dbReference>
<proteinExistence type="predicted"/>
<feature type="region of interest" description="Disordered" evidence="1">
    <location>
        <begin position="1"/>
        <end position="45"/>
    </location>
</feature>
<feature type="compositionally biased region" description="Basic residues" evidence="1">
    <location>
        <begin position="141"/>
        <end position="153"/>
    </location>
</feature>
<comment type="caution">
    <text evidence="2">The sequence shown here is derived from an EMBL/GenBank/DDBJ whole genome shotgun (WGS) entry which is preliminary data.</text>
</comment>
<feature type="compositionally biased region" description="Polar residues" evidence="1">
    <location>
        <begin position="155"/>
        <end position="166"/>
    </location>
</feature>
<feature type="compositionally biased region" description="Basic residues" evidence="1">
    <location>
        <begin position="13"/>
        <end position="23"/>
    </location>
</feature>
<keyword evidence="3" id="KW-1185">Reference proteome</keyword>
<gene>
    <name evidence="2" type="ORF">ECRASSUSDP1_LOCUS15377</name>
</gene>
<dbReference type="Proteomes" id="UP001295684">
    <property type="component" value="Unassembled WGS sequence"/>
</dbReference>
<sequence>MNSQPDSNFRSTPRIKIKRKTRKTSRELYRSQNLPDKKPGVGYHQGRKLRMTKIAEKLRSSLSKQHNFNSFISIFSPKRPNDVLKNTLVLTGEPRKIDSKPSTLKLAQKFTPKTSFSMLHATPRTSNFPSIKEGHPNTGRYKPKSIKPIRHHQVSPDSSSRTLANSRPNISHVTSVTPVGKNLYSKRNNGIWSLNVTGYHMANTSRLLKVQNEESKAKFSKIFKNEKISRKKIDSLLKISFIKKQKLKGIRYQNIKLRDPNVSVQTDSAQGTFPEPVENFIDDKNKTPNHKSSFITPVKLPRPRFFKV</sequence>
<feature type="region of interest" description="Disordered" evidence="1">
    <location>
        <begin position="121"/>
        <end position="166"/>
    </location>
</feature>
<accession>A0AAD1XJS9</accession>
<organism evidence="2 3">
    <name type="scientific">Euplotes crassus</name>
    <dbReference type="NCBI Taxonomy" id="5936"/>
    <lineage>
        <taxon>Eukaryota</taxon>
        <taxon>Sar</taxon>
        <taxon>Alveolata</taxon>
        <taxon>Ciliophora</taxon>
        <taxon>Intramacronucleata</taxon>
        <taxon>Spirotrichea</taxon>
        <taxon>Hypotrichia</taxon>
        <taxon>Euplotida</taxon>
        <taxon>Euplotidae</taxon>
        <taxon>Moneuplotes</taxon>
    </lineage>
</organism>
<reference evidence="2" key="1">
    <citation type="submission" date="2023-07" db="EMBL/GenBank/DDBJ databases">
        <authorList>
            <consortium name="AG Swart"/>
            <person name="Singh M."/>
            <person name="Singh A."/>
            <person name="Seah K."/>
            <person name="Emmerich C."/>
        </authorList>
    </citation>
    <scope>NUCLEOTIDE SEQUENCE</scope>
    <source>
        <strain evidence="2">DP1</strain>
    </source>
</reference>
<dbReference type="AlphaFoldDB" id="A0AAD1XJS9"/>